<evidence type="ECO:0000313" key="1">
    <source>
        <dbReference type="EMBL" id="ONK25706.1"/>
    </source>
</evidence>
<accession>A0AB36JP25</accession>
<dbReference type="AlphaFoldDB" id="A0AB36JP25"/>
<comment type="caution">
    <text evidence="1">The sequence shown here is derived from an EMBL/GenBank/DDBJ whole genome shotgun (WGS) entry which is preliminary data.</text>
</comment>
<evidence type="ECO:0008006" key="3">
    <source>
        <dbReference type="Google" id="ProtNLM"/>
    </source>
</evidence>
<protein>
    <recommendedName>
        <fullName evidence="3">Transcriptional regulator</fullName>
    </recommendedName>
</protein>
<evidence type="ECO:0000313" key="2">
    <source>
        <dbReference type="Proteomes" id="UP000188600"/>
    </source>
</evidence>
<reference evidence="1 2" key="1">
    <citation type="submission" date="2016-12" db="EMBL/GenBank/DDBJ databases">
        <authorList>
            <person name="Gulvik C.A."/>
        </authorList>
    </citation>
    <scope>NUCLEOTIDE SEQUENCE [LARGE SCALE GENOMIC DNA]</scope>
    <source>
        <strain evidence="1 2">12-5291</strain>
    </source>
</reference>
<name>A0AB36JP25_9STRE</name>
<dbReference type="EMBL" id="MSPT01000022">
    <property type="protein sequence ID" value="ONK25706.1"/>
    <property type="molecule type" value="Genomic_DNA"/>
</dbReference>
<sequence length="120" mass="14048">MSFRDNNSNYTKVNNAYAQDEALSNGAVGLLTRMLINNRNFRIFLNVMVSRTTDGTSVVRRQYNELVEAGYVRVIKYSEGKGVETYIFASDTKMTDLFWSRIEERFYKLKKQEKLSTEQY</sequence>
<proteinExistence type="predicted"/>
<organism evidence="1 2">
    <name type="scientific">Streptococcus azizii</name>
    <dbReference type="NCBI Taxonomy" id="1579424"/>
    <lineage>
        <taxon>Bacteria</taxon>
        <taxon>Bacillati</taxon>
        <taxon>Bacillota</taxon>
        <taxon>Bacilli</taxon>
        <taxon>Lactobacillales</taxon>
        <taxon>Streptococcaceae</taxon>
        <taxon>Streptococcus</taxon>
    </lineage>
</organism>
<dbReference type="Proteomes" id="UP000188600">
    <property type="component" value="Unassembled WGS sequence"/>
</dbReference>
<gene>
    <name evidence="1" type="ORF">BVE86_09355</name>
</gene>